<dbReference type="Gene3D" id="2.30.180.10">
    <property type="entry name" value="FAS1 domain"/>
    <property type="match status" value="2"/>
</dbReference>
<gene>
    <name evidence="4" type="ORF">IGS68_09600</name>
</gene>
<feature type="domain" description="FAS1" evidence="3">
    <location>
        <begin position="132"/>
        <end position="286"/>
    </location>
</feature>
<accession>A0ABX7BAL1</accession>
<dbReference type="InterPro" id="IPR036378">
    <property type="entry name" value="FAS1_dom_sf"/>
</dbReference>
<name>A0ABX7BAL1_9PROT</name>
<evidence type="ECO:0000259" key="3">
    <source>
        <dbReference type="PROSITE" id="PS50213"/>
    </source>
</evidence>
<dbReference type="Pfam" id="PF02469">
    <property type="entry name" value="Fasciclin"/>
    <property type="match status" value="1"/>
</dbReference>
<dbReference type="PANTHER" id="PTHR10900:SF77">
    <property type="entry name" value="FI19380P1"/>
    <property type="match status" value="1"/>
</dbReference>
<keyword evidence="2" id="KW-0732">Signal</keyword>
<dbReference type="InterPro" id="IPR000782">
    <property type="entry name" value="FAS1_domain"/>
</dbReference>
<feature type="signal peptide" evidence="2">
    <location>
        <begin position="1"/>
        <end position="23"/>
    </location>
</feature>
<dbReference type="PANTHER" id="PTHR10900">
    <property type="entry name" value="PERIOSTIN-RELATED"/>
    <property type="match status" value="1"/>
</dbReference>
<dbReference type="SUPFAM" id="SSF82153">
    <property type="entry name" value="FAS1 domain"/>
    <property type="match status" value="1"/>
</dbReference>
<dbReference type="SMART" id="SM00554">
    <property type="entry name" value="FAS1"/>
    <property type="match status" value="1"/>
</dbReference>
<dbReference type="EMBL" id="CP067420">
    <property type="protein sequence ID" value="QQP91432.1"/>
    <property type="molecule type" value="Genomic_DNA"/>
</dbReference>
<evidence type="ECO:0000256" key="1">
    <source>
        <dbReference type="SAM" id="MobiDB-lite"/>
    </source>
</evidence>
<dbReference type="InterPro" id="IPR050904">
    <property type="entry name" value="Adhesion/Biosynth-related"/>
</dbReference>
<feature type="compositionally biased region" description="Low complexity" evidence="1">
    <location>
        <begin position="248"/>
        <end position="268"/>
    </location>
</feature>
<reference evidence="4" key="1">
    <citation type="submission" date="2021-02" db="EMBL/GenBank/DDBJ databases">
        <title>Skermanella TT6 skin isolate.</title>
        <authorList>
            <person name="Lee K."/>
            <person name="Ganzorig M."/>
        </authorList>
    </citation>
    <scope>NUCLEOTIDE SEQUENCE</scope>
    <source>
        <strain evidence="4">TT6</strain>
    </source>
</reference>
<feature type="chain" id="PRO_5046995214" evidence="2">
    <location>
        <begin position="24"/>
        <end position="422"/>
    </location>
</feature>
<keyword evidence="5" id="KW-1185">Reference proteome</keyword>
<protein>
    <submittedName>
        <fullName evidence="4">Fasciclin domain-containing protein</fullName>
    </submittedName>
</protein>
<dbReference type="Proteomes" id="UP000595197">
    <property type="component" value="Chromosome"/>
</dbReference>
<feature type="region of interest" description="Disordered" evidence="1">
    <location>
        <begin position="362"/>
        <end position="397"/>
    </location>
</feature>
<dbReference type="PROSITE" id="PS50213">
    <property type="entry name" value="FAS1"/>
    <property type="match status" value="1"/>
</dbReference>
<proteinExistence type="predicted"/>
<organism evidence="4 5">
    <name type="scientific">Skermanella cutis</name>
    <dbReference type="NCBI Taxonomy" id="2775420"/>
    <lineage>
        <taxon>Bacteria</taxon>
        <taxon>Pseudomonadati</taxon>
        <taxon>Pseudomonadota</taxon>
        <taxon>Alphaproteobacteria</taxon>
        <taxon>Rhodospirillales</taxon>
        <taxon>Azospirillaceae</taxon>
        <taxon>Skermanella</taxon>
    </lineage>
</organism>
<feature type="region of interest" description="Disordered" evidence="1">
    <location>
        <begin position="223"/>
        <end position="271"/>
    </location>
</feature>
<evidence type="ECO:0000313" key="4">
    <source>
        <dbReference type="EMBL" id="QQP91432.1"/>
    </source>
</evidence>
<dbReference type="RefSeq" id="WP_201079328.1">
    <property type="nucleotide sequence ID" value="NZ_CP067420.1"/>
</dbReference>
<evidence type="ECO:0000256" key="2">
    <source>
        <dbReference type="SAM" id="SignalP"/>
    </source>
</evidence>
<evidence type="ECO:0000313" key="5">
    <source>
        <dbReference type="Proteomes" id="UP000595197"/>
    </source>
</evidence>
<sequence length="422" mass="44253">MNRLMFGAAIIALTAGTMGSVHAQTSPGSTQDLQPASCTQLEIGQVGNRVDQLQGQQKAEAELMLQRAREAQSDGQLNECRQILADLEQMLPGGQQVTRTTPLPAILGGEGGQGGQGTARNGADPQQAPIQADNVVAALRENRQFSTLVGLIESAGLAETLSQSGPYTIFAPTNAAFEKLPQNVRDQLTQEQNRDQLRTVLSQHVVQNQSIASTQIPQEINAMGGGPIDVSMTNGRPRLSIGAPQPPAQGQTANQTAASQTAASEPAAMSEVRDARTALENANQTLGGEGQEMEAVQDQISTARQALDRGLAQAQQPNRAPLEQASSAIARADQAVQANDRNAARQAVDDALLQLRQAETAMTDGSGAATGGQTDGGQQRTADRSNQDPASITVGDIRTGNGFVHGIDQVLVPENVQEALVQ</sequence>